<sequence length="448" mass="53628">MSQKNETEIKMGNKHGQVKIKKYVLQDPKRRLKVIDEINEIYNMVNGRNPNYQYKEVSLESLIKKKKHLKKKYATKLKRKRKQKQKDNVRSEKSDEDSERLGSIGVAEDEEAMEGDMNLNCYDYDGEGRIDNAVKRRRENLQDNDMFNDDLTLVEEEQESKQKNCQINNATGYLDSTYNCSATNQDFKSQKNNIYDRTLSNQTISQIKKKESGEKRCNLFKFDEKIKQKNFASYFKKELVNLFDYQLFHSLSTEKKFHHLYGLSYLQTGALEYLNEQSRILLEELSSFSKIKKINAELLKQIYNFFFNTNYPINFNKYEKKIFPITIWSDEKLEEVIIEDATMIKISINNFKKQIFNCRSSIIYKFLLKNFQNKENNFDKDLEKLPFELQKSRNNQENVIIITNKKEYHKLIQKFMMHSNETLKKFRKQSRYQFITESLSEFRKKYLN</sequence>
<reference evidence="2" key="1">
    <citation type="submission" date="2022-08" db="EMBL/GenBank/DDBJ databases">
        <title>Novel sulfate-reducing endosymbionts in the free-living metamonad Anaeramoeba.</title>
        <authorList>
            <person name="Jerlstrom-Hultqvist J."/>
            <person name="Cepicka I."/>
            <person name="Gallot-Lavallee L."/>
            <person name="Salas-Leiva D."/>
            <person name="Curtis B.A."/>
            <person name="Zahonova K."/>
            <person name="Pipaliya S."/>
            <person name="Dacks J."/>
            <person name="Roger A.J."/>
        </authorList>
    </citation>
    <scope>NUCLEOTIDE SEQUENCE</scope>
    <source>
        <strain evidence="2">Schooner1</strain>
    </source>
</reference>
<dbReference type="Proteomes" id="UP001150062">
    <property type="component" value="Unassembled WGS sequence"/>
</dbReference>
<keyword evidence="3" id="KW-1185">Reference proteome</keyword>
<feature type="compositionally biased region" description="Basic residues" evidence="1">
    <location>
        <begin position="73"/>
        <end position="84"/>
    </location>
</feature>
<evidence type="ECO:0000313" key="3">
    <source>
        <dbReference type="Proteomes" id="UP001150062"/>
    </source>
</evidence>
<dbReference type="EMBL" id="JAOAOG010000090">
    <property type="protein sequence ID" value="KAJ6249771.1"/>
    <property type="molecule type" value="Genomic_DNA"/>
</dbReference>
<evidence type="ECO:0000256" key="1">
    <source>
        <dbReference type="SAM" id="MobiDB-lite"/>
    </source>
</evidence>
<protein>
    <submittedName>
        <fullName evidence="2">Uncharacterized protein</fullName>
    </submittedName>
</protein>
<feature type="region of interest" description="Disordered" evidence="1">
    <location>
        <begin position="73"/>
        <end position="105"/>
    </location>
</feature>
<organism evidence="2 3">
    <name type="scientific">Anaeramoeba flamelloides</name>
    <dbReference type="NCBI Taxonomy" id="1746091"/>
    <lineage>
        <taxon>Eukaryota</taxon>
        <taxon>Metamonada</taxon>
        <taxon>Anaeramoebidae</taxon>
        <taxon>Anaeramoeba</taxon>
    </lineage>
</organism>
<proteinExistence type="predicted"/>
<accession>A0ABQ8YYQ0</accession>
<comment type="caution">
    <text evidence="2">The sequence shown here is derived from an EMBL/GenBank/DDBJ whole genome shotgun (WGS) entry which is preliminary data.</text>
</comment>
<name>A0ABQ8YYQ0_9EUKA</name>
<evidence type="ECO:0000313" key="2">
    <source>
        <dbReference type="EMBL" id="KAJ6249771.1"/>
    </source>
</evidence>
<gene>
    <name evidence="2" type="ORF">M0813_16450</name>
</gene>